<evidence type="ECO:0000256" key="2">
    <source>
        <dbReference type="PROSITE-ProRule" id="PRU00176"/>
    </source>
</evidence>
<reference evidence="5 6" key="1">
    <citation type="journal article" date="2023" name="Elife">
        <title>Identification of key yeast species and microbe-microbe interactions impacting larval growth of Drosophila in the wild.</title>
        <authorList>
            <person name="Mure A."/>
            <person name="Sugiura Y."/>
            <person name="Maeda R."/>
            <person name="Honda K."/>
            <person name="Sakurai N."/>
            <person name="Takahashi Y."/>
            <person name="Watada M."/>
            <person name="Katoh T."/>
            <person name="Gotoh A."/>
            <person name="Gotoh Y."/>
            <person name="Taniguchi I."/>
            <person name="Nakamura K."/>
            <person name="Hayashi T."/>
            <person name="Katayama T."/>
            <person name="Uemura T."/>
            <person name="Hattori Y."/>
        </authorList>
    </citation>
    <scope>NUCLEOTIDE SEQUENCE [LARGE SCALE GENOMIC DNA]</scope>
    <source>
        <strain evidence="5 6">PK-24</strain>
    </source>
</reference>
<name>A0AAV5QX67_PICKL</name>
<dbReference type="CDD" id="cd00590">
    <property type="entry name" value="RRM_SF"/>
    <property type="match status" value="1"/>
</dbReference>
<dbReference type="PANTHER" id="PTHR48025:SF1">
    <property type="entry name" value="RRM DOMAIN-CONTAINING PROTEIN"/>
    <property type="match status" value="1"/>
</dbReference>
<feature type="domain" description="RRM" evidence="4">
    <location>
        <begin position="246"/>
        <end position="324"/>
    </location>
</feature>
<proteinExistence type="predicted"/>
<dbReference type="SMART" id="SM00360">
    <property type="entry name" value="RRM"/>
    <property type="match status" value="4"/>
</dbReference>
<keyword evidence="1 2" id="KW-0694">RNA-binding</keyword>
<evidence type="ECO:0000313" key="5">
    <source>
        <dbReference type="EMBL" id="GMM43750.1"/>
    </source>
</evidence>
<dbReference type="Gene3D" id="3.30.70.330">
    <property type="match status" value="3"/>
</dbReference>
<feature type="domain" description="RRM" evidence="4">
    <location>
        <begin position="463"/>
        <end position="539"/>
    </location>
</feature>
<evidence type="ECO:0000313" key="6">
    <source>
        <dbReference type="Proteomes" id="UP001378960"/>
    </source>
</evidence>
<protein>
    <submittedName>
        <fullName evidence="5">Pes4 protein</fullName>
    </submittedName>
</protein>
<dbReference type="PROSITE" id="PS50102">
    <property type="entry name" value="RRM"/>
    <property type="match status" value="3"/>
</dbReference>
<feature type="compositionally biased region" description="Low complexity" evidence="3">
    <location>
        <begin position="72"/>
        <end position="89"/>
    </location>
</feature>
<feature type="domain" description="RRM" evidence="4">
    <location>
        <begin position="334"/>
        <end position="406"/>
    </location>
</feature>
<dbReference type="InterPro" id="IPR050502">
    <property type="entry name" value="Euk_RNA-bind_prot"/>
</dbReference>
<dbReference type="PANTHER" id="PTHR48025">
    <property type="entry name" value="OS02G0815200 PROTEIN"/>
    <property type="match status" value="1"/>
</dbReference>
<evidence type="ECO:0000256" key="3">
    <source>
        <dbReference type="SAM" id="MobiDB-lite"/>
    </source>
</evidence>
<dbReference type="InterPro" id="IPR012677">
    <property type="entry name" value="Nucleotide-bd_a/b_plait_sf"/>
</dbReference>
<comment type="caution">
    <text evidence="5">The sequence shown here is derived from an EMBL/GenBank/DDBJ whole genome shotgun (WGS) entry which is preliminary data.</text>
</comment>
<feature type="compositionally biased region" description="Polar residues" evidence="3">
    <location>
        <begin position="43"/>
        <end position="66"/>
    </location>
</feature>
<feature type="compositionally biased region" description="Polar residues" evidence="3">
    <location>
        <begin position="207"/>
        <end position="222"/>
    </location>
</feature>
<feature type="region of interest" description="Disordered" evidence="3">
    <location>
        <begin position="203"/>
        <end position="222"/>
    </location>
</feature>
<dbReference type="Pfam" id="PF00076">
    <property type="entry name" value="RRM_1"/>
    <property type="match status" value="3"/>
</dbReference>
<dbReference type="Proteomes" id="UP001378960">
    <property type="component" value="Unassembled WGS sequence"/>
</dbReference>
<gene>
    <name evidence="5" type="ORF">DAPK24_003250</name>
</gene>
<organism evidence="5 6">
    <name type="scientific">Pichia kluyveri</name>
    <name type="common">Yeast</name>
    <dbReference type="NCBI Taxonomy" id="36015"/>
    <lineage>
        <taxon>Eukaryota</taxon>
        <taxon>Fungi</taxon>
        <taxon>Dikarya</taxon>
        <taxon>Ascomycota</taxon>
        <taxon>Saccharomycotina</taxon>
        <taxon>Pichiomycetes</taxon>
        <taxon>Pichiales</taxon>
        <taxon>Pichiaceae</taxon>
        <taxon>Pichia</taxon>
    </lineage>
</organism>
<evidence type="ECO:0000256" key="1">
    <source>
        <dbReference type="ARBA" id="ARBA00022884"/>
    </source>
</evidence>
<dbReference type="GO" id="GO:0003729">
    <property type="term" value="F:mRNA binding"/>
    <property type="evidence" value="ECO:0007669"/>
    <property type="project" value="TreeGrafter"/>
</dbReference>
<accession>A0AAV5QX67</accession>
<sequence>MDNKEEKLNVKVTETSAAVDENFSDSTGFKNSKATHDGGSKLEVNNPTIQNKKSFSNDDLTDANSVKTKDPSSINLSKNNSDLDLSDSGSPERRARRRKAFSTIRTYLEKNRPKVTEKDKSIEDTIKDEDTVKNKNDDNANTNRNDTVNINLEINKAFQNDNELSFSKEKKIEIKEPESSQSFVTSKDSESEFGTDIITLGGKALNNADNTPPTETPIDDSQYNSKNKAVVFQASPAAMNNQTKMISLYVGDLDESVTENDLYIYFSKFDGLISVKIPLDTNHNKSLRYGYVNFNTQENADIATDGLSYTKLKGSEIRIMPSVRDKQQRETLGTNLFFSNLDHTLSSRIMYDRFKSFSKILSCKYSAEKGTCFINFSEKLGALKICSQFNQTEMDGKVINVSIHIPKKERDLYQTNNKFSKLLDMISKKQGNAVSSVEPAEKNVLFSIDKTKAEQSQAPSTQYSVFIKNLPINIKEEIVKNLVEPFGTVKDVLKRDVPDKNGAWALVTMTNQNAVDKTIQNLNSIEVEDKRLFVTRAIPREEKDYAKRDEKYPKKRYKLLISEIDLEKEKERLEEWCSNCDSIKTAEFFSTAPKGEISKSNKYNGYGYIELNDDNQADDLVRRFKNLGISCYKIKIEISSKEKNMDTKRYLYYFNNSSSTRNRLPHKIATFSYVDPVKMYEIATFQNAVNSDKLAYFQSLENFNKVKLREKTALDDTNQNSLEERKSEMYHVMWDLCIRLFFPKPELYIRPANELLSIPQISSLTDLIIKFCWNNNFNEFYNFVKKNQFDDDNNIIHVANPILEYQITQTAKYLKII</sequence>
<dbReference type="EMBL" id="BTGB01000001">
    <property type="protein sequence ID" value="GMM43750.1"/>
    <property type="molecule type" value="Genomic_DNA"/>
</dbReference>
<dbReference type="InterPro" id="IPR035979">
    <property type="entry name" value="RBD_domain_sf"/>
</dbReference>
<dbReference type="GO" id="GO:0005634">
    <property type="term" value="C:nucleus"/>
    <property type="evidence" value="ECO:0007669"/>
    <property type="project" value="TreeGrafter"/>
</dbReference>
<keyword evidence="6" id="KW-1185">Reference proteome</keyword>
<dbReference type="AlphaFoldDB" id="A0AAV5QX67"/>
<evidence type="ECO:0000259" key="4">
    <source>
        <dbReference type="PROSITE" id="PS50102"/>
    </source>
</evidence>
<dbReference type="InterPro" id="IPR000504">
    <property type="entry name" value="RRM_dom"/>
</dbReference>
<feature type="region of interest" description="Disordered" evidence="3">
    <location>
        <begin position="19"/>
        <end position="98"/>
    </location>
</feature>
<dbReference type="SUPFAM" id="SSF54928">
    <property type="entry name" value="RNA-binding domain, RBD"/>
    <property type="match status" value="3"/>
</dbReference>